<dbReference type="SUPFAM" id="SSF54001">
    <property type="entry name" value="Cysteine proteinases"/>
    <property type="match status" value="1"/>
</dbReference>
<dbReference type="InterPro" id="IPR028889">
    <property type="entry name" value="USP"/>
</dbReference>
<dbReference type="InterPro" id="IPR038765">
    <property type="entry name" value="Papain-like_cys_pep_sf"/>
</dbReference>
<feature type="compositionally biased region" description="Low complexity" evidence="4">
    <location>
        <begin position="654"/>
        <end position="668"/>
    </location>
</feature>
<evidence type="ECO:0000259" key="5">
    <source>
        <dbReference type="PROSITE" id="PS50235"/>
    </source>
</evidence>
<protein>
    <recommendedName>
        <fullName evidence="5">USP domain-containing protein</fullName>
    </recommendedName>
</protein>
<dbReference type="PANTHER" id="PTHR22975">
    <property type="entry name" value="UBIQUITIN SPECIFIC PROTEINASE"/>
    <property type="match status" value="1"/>
</dbReference>
<feature type="compositionally biased region" description="Low complexity" evidence="4">
    <location>
        <begin position="1515"/>
        <end position="1527"/>
    </location>
</feature>
<name>A0AAV6VD40_9ARAC</name>
<feature type="domain" description="USP" evidence="5">
    <location>
        <begin position="97"/>
        <end position="422"/>
    </location>
</feature>
<comment type="caution">
    <text evidence="6">The sequence shown here is derived from an EMBL/GenBank/DDBJ whole genome shotgun (WGS) entry which is preliminary data.</text>
</comment>
<evidence type="ECO:0000256" key="3">
    <source>
        <dbReference type="ARBA" id="ARBA00022801"/>
    </source>
</evidence>
<dbReference type="GO" id="GO:0016579">
    <property type="term" value="P:protein deubiquitination"/>
    <property type="evidence" value="ECO:0007669"/>
    <property type="project" value="InterPro"/>
</dbReference>
<feature type="region of interest" description="Disordered" evidence="4">
    <location>
        <begin position="1400"/>
        <end position="1555"/>
    </location>
</feature>
<dbReference type="PROSITE" id="PS50235">
    <property type="entry name" value="USP_3"/>
    <property type="match status" value="1"/>
</dbReference>
<feature type="compositionally biased region" description="Polar residues" evidence="4">
    <location>
        <begin position="1493"/>
        <end position="1508"/>
    </location>
</feature>
<accession>A0AAV6VD40</accession>
<feature type="compositionally biased region" description="Polar residues" evidence="4">
    <location>
        <begin position="1544"/>
        <end position="1554"/>
    </location>
</feature>
<keyword evidence="2" id="KW-0833">Ubl conjugation pathway</keyword>
<feature type="compositionally biased region" description="Basic and acidic residues" evidence="4">
    <location>
        <begin position="1472"/>
        <end position="1481"/>
    </location>
</feature>
<evidence type="ECO:0000256" key="2">
    <source>
        <dbReference type="ARBA" id="ARBA00022786"/>
    </source>
</evidence>
<dbReference type="Pfam" id="PF00443">
    <property type="entry name" value="UCH"/>
    <property type="match status" value="1"/>
</dbReference>
<dbReference type="FunFam" id="3.90.70.10:FF:000041">
    <property type="entry name" value="Inactive ubiquitin carboxyl-terminal hydrolase 53"/>
    <property type="match status" value="1"/>
</dbReference>
<dbReference type="Proteomes" id="UP000827092">
    <property type="component" value="Unassembled WGS sequence"/>
</dbReference>
<evidence type="ECO:0000313" key="6">
    <source>
        <dbReference type="EMBL" id="KAG8193576.1"/>
    </source>
</evidence>
<dbReference type="InterPro" id="IPR001394">
    <property type="entry name" value="Peptidase_C19_UCH"/>
</dbReference>
<feature type="compositionally biased region" description="Polar residues" evidence="4">
    <location>
        <begin position="1002"/>
        <end position="1020"/>
    </location>
</feature>
<feature type="compositionally biased region" description="Polar residues" evidence="4">
    <location>
        <begin position="1411"/>
        <end position="1425"/>
    </location>
</feature>
<dbReference type="GO" id="GO:0004843">
    <property type="term" value="F:cysteine-type deubiquitinase activity"/>
    <property type="evidence" value="ECO:0007669"/>
    <property type="project" value="InterPro"/>
</dbReference>
<dbReference type="InterPro" id="IPR052398">
    <property type="entry name" value="Ubiquitin_hydrolase_53/54"/>
</dbReference>
<proteinExistence type="inferred from homology"/>
<keyword evidence="7" id="KW-1185">Reference proteome</keyword>
<sequence>MKSKTSHLLRSFEKAAILKFLATANVRQKSLSEVFLQEQPCPGSDARNILVQDNGVSIITPSLIPTMAPTPGPVPIGQIGTDSFLMTPRQNTTVTNKGLLNMPGQNNCFLNSAVQVLWHLDAFRRSFRELSGHSCMAESCIFCALKELFTQFQYSQESALPPDALRHALAKTFCDQRRFQMGFMDDAAECFENILLRIHVHIANQDVDDLCGNTYCIPHQKFAMTLVEQRMCQNCSASSEPLPFNQMVHYVTTSALCAKAMDIQQQDPNCTASNFFGKLLRLAGEMGEVRECPSGCGEKIQAKKTLMNYPEVVSIGLVWDSESPTLQHITDVFHSIGIYLQLQDMFHDVYDVKWANTTVHQLVGVVTYYGKHYSTFFYHTKLRVWIYFDDATVQEIGPSWDQVVEKCQRGRFQPLLLLFASPDTSSSISPSRDHSYNFAQSNVNNSSPVNQRQAVINQYQRFQNSKKLANMKPSYGLTIRGLDLYNNIPYTYNSHLPPPSSPSYNTSYSYSYSQESQFKQPQCQAPPPVYSNLQYLNAADMTKLNEVSLAASNQPLSRTKSFDKDAADFDAAKDSDSAYTEEDPECSDMYISRKAVESVLKHQKRHMSLCRSYSQSSVGNRNSSSSLESFDNALSGKVCLAKTPENPVARRDSGSWSSDRNSSSSNNSAENPFLTVVASKRLLLGLNKKNLLPDSNTSDHGYDSFSVSSSDSYPSVNGSPVKLEPRLTQIPEDWQPEEVTDLDKKLKLITEDTSGPPDCDKLCAEADLLLAKSHEKEKDGDLVMAALLSDSAAARARAAMEAPYNNSKSLVSAKMKHSTCVMRSSNLYRRLKDHEMDERRKQKSLTGHHSRQSSRDSTHSRHSRQNSKDGSSKASGKDSNPNSDDTENFGKNIEIYGTLPKKGSRKKNASTGSLKVKDDQVYKDFLDMQRKNTSLSNALNETMLKNVDLYKGRPDYSPKRKSLPAMEKGGKTIEVIVAKSPTRKKDTPPKSDGEATKKKVSKQPTQVPVTSDRNNKSIDFNSRDLLSPIPSPDKKPHKIKRKLMGGFMKRKNRSLPDLREDQVPTNPMDCFLDDAVISAPTVAQPNGKAKKIEPDGGTATVSRGFHQPLRAFVKKDFSQRPLLVKVSPPNIQPVIPKTKLIHALPSLNKKVEMTKPEISAKPSKIPFMTGLQKSEPNLPPIPPFRSADTKCTTKPSIPQKTSAIPVLSPQVSLSPIKRSPSPRENTEPCHNLTQHVNEQSSDKEDLPLPLNPFLAEIQAKRKQVLNKSLQKNESQNVVQQPSEGKELSMLPKLALQGEGTSWLKELQSKQQQFLNKPDVVQNGLPKPVINIPEQIPVKLTNFKVPEIVKEPNRTSTMNWKLHSENTSEAVSSPSIGSPSKAKTLSSVKDLASRFENVLIQPKDTFPPPPSENETPVSPKTNTLTFSLPPYPQDTIESRSNSNTSTLLNLTRVPATNTTEPTCTPPLKSALKARSDYTKDDSQPSPTFRIPAYSQETIESRNSSNTSIHPNLARVPSTNTTEPTSTPPLKSALKVRSDYNKEDSQQSTIKNSVSFVDNPPTKVIKSALKQTVQHSQTSNGSLRPMQPPDYATAMQRIELIRTSTSDSNFQQLEPDLAIPASETDGPKKKSGPKKTVTFSDEVVLVACAEYDEIDFSSNPLFERVYQQHKEAGKGEISILSNSFGGQDNAVSESSPPSGNCNLCNSKAATSPNNYCTDCEFYLSRFKA</sequence>
<organism evidence="6 7">
    <name type="scientific">Oedothorax gibbosus</name>
    <dbReference type="NCBI Taxonomy" id="931172"/>
    <lineage>
        <taxon>Eukaryota</taxon>
        <taxon>Metazoa</taxon>
        <taxon>Ecdysozoa</taxon>
        <taxon>Arthropoda</taxon>
        <taxon>Chelicerata</taxon>
        <taxon>Arachnida</taxon>
        <taxon>Araneae</taxon>
        <taxon>Araneomorphae</taxon>
        <taxon>Entelegynae</taxon>
        <taxon>Araneoidea</taxon>
        <taxon>Linyphiidae</taxon>
        <taxon>Erigoninae</taxon>
        <taxon>Oedothorax</taxon>
    </lineage>
</organism>
<dbReference type="PANTHER" id="PTHR22975:SF9">
    <property type="entry name" value="ECHINUS SPLICE FORM 3"/>
    <property type="match status" value="1"/>
</dbReference>
<evidence type="ECO:0000256" key="4">
    <source>
        <dbReference type="SAM" id="MobiDB-lite"/>
    </source>
</evidence>
<evidence type="ECO:0000313" key="7">
    <source>
        <dbReference type="Proteomes" id="UP000827092"/>
    </source>
</evidence>
<dbReference type="Gene3D" id="3.90.70.10">
    <property type="entry name" value="Cysteine proteinases"/>
    <property type="match status" value="1"/>
</dbReference>
<feature type="region of interest" description="Disordered" evidence="4">
    <location>
        <begin position="954"/>
        <end position="1038"/>
    </location>
</feature>
<feature type="compositionally biased region" description="Basic and acidic residues" evidence="4">
    <location>
        <begin position="1534"/>
        <end position="1543"/>
    </location>
</feature>
<feature type="region of interest" description="Disordered" evidence="4">
    <location>
        <begin position="832"/>
        <end position="890"/>
    </location>
</feature>
<feature type="compositionally biased region" description="Low complexity" evidence="4">
    <location>
        <begin position="1439"/>
        <end position="1450"/>
    </location>
</feature>
<reference evidence="6 7" key="1">
    <citation type="journal article" date="2022" name="Nat. Ecol. Evol.">
        <title>A masculinizing supergene underlies an exaggerated male reproductive morph in a spider.</title>
        <authorList>
            <person name="Hendrickx F."/>
            <person name="De Corte Z."/>
            <person name="Sonet G."/>
            <person name="Van Belleghem S.M."/>
            <person name="Kostlbacher S."/>
            <person name="Vangestel C."/>
        </authorList>
    </citation>
    <scope>NUCLEOTIDE SEQUENCE [LARGE SCALE GENOMIC DNA]</scope>
    <source>
        <strain evidence="6">W744_W776</strain>
    </source>
</reference>
<feature type="compositionally biased region" description="Basic and acidic residues" evidence="4">
    <location>
        <begin position="983"/>
        <end position="997"/>
    </location>
</feature>
<feature type="region of interest" description="Disordered" evidence="4">
    <location>
        <begin position="641"/>
        <end position="670"/>
    </location>
</feature>
<gene>
    <name evidence="6" type="ORF">JTE90_000213</name>
</gene>
<feature type="region of interest" description="Disordered" evidence="4">
    <location>
        <begin position="693"/>
        <end position="722"/>
    </location>
</feature>
<feature type="compositionally biased region" description="Basic residues" evidence="4">
    <location>
        <begin position="841"/>
        <end position="852"/>
    </location>
</feature>
<feature type="compositionally biased region" description="Low complexity" evidence="4">
    <location>
        <begin position="703"/>
        <end position="720"/>
    </location>
</feature>
<evidence type="ECO:0000256" key="1">
    <source>
        <dbReference type="ARBA" id="ARBA00009085"/>
    </source>
</evidence>
<comment type="similarity">
    <text evidence="1">Belongs to the peptidase C19 family.</text>
</comment>
<dbReference type="EMBL" id="JAFNEN010000118">
    <property type="protein sequence ID" value="KAG8193576.1"/>
    <property type="molecule type" value="Genomic_DNA"/>
</dbReference>
<keyword evidence="3" id="KW-0378">Hydrolase</keyword>